<dbReference type="PANTHER" id="PTHR11133:SF22">
    <property type="entry name" value="ALPHA-AMINOADIPIC SEMIALDEHYDE SYNTHASE, MITOCHONDRIAL"/>
    <property type="match status" value="1"/>
</dbReference>
<feature type="domain" description="Saccharopine dehydrogenase NADP binding" evidence="4">
    <location>
        <begin position="61"/>
        <end position="168"/>
    </location>
</feature>
<keyword evidence="1" id="KW-0560">Oxidoreductase</keyword>
<feature type="compositionally biased region" description="Polar residues" evidence="3">
    <location>
        <begin position="35"/>
        <end position="44"/>
    </location>
</feature>
<dbReference type="GeneID" id="19202273"/>
<dbReference type="Pfam" id="PF03435">
    <property type="entry name" value="Sacchrp_dh_NADP"/>
    <property type="match status" value="1"/>
</dbReference>
<sequence>MHHSNRARGSLCSYRSRSLSTLNSSLTSQNESTLPSSDTAISGSSPPPATLPSHGISKKRVLVLGSGMMAETTIDELCLDTSVEVLLATRNITQGNKFVARHNHAHVKQVDCTNAQTVSELIAQADVVVSLLPSNLVPRIAEQCIASRISLVTPSYISQGLRSQDLQAVERDTLILAEVGFNPGYDHCAALARFDRLKQEGKRIHMYMSFCGSLPAPECANVPFGYKISHSPREMLLDTMAFSRFKLDSKQRQVWEYELTKRYFPKVDIMEGVSLEAFPNHDAVTYLKKFKWPVIRDMSTMMRGTLRYPGFSDLMQSFKAIGLLNTDTTINPSSWQDLTRHALQALLGAKLNNEPVSLRSAFGDVVADDAIDPLMRALAWLEAVPSSVGERGGPSLPAPPSGPASPLDHLAQLLSTKLAYGPNDRDMLVLHQEIGASPQNMIAPRIKPKNKREVSLFIGPESVVYRRQMVMYGTPGGPSALAKYTGVSLATAAKQVVHGKTTGLTGVVFPADESVWRPIVERMEEIGATWTETEIKGKSPIETRLFKELASKSILP</sequence>
<dbReference type="SUPFAM" id="SSF51735">
    <property type="entry name" value="NAD(P)-binding Rossmann-fold domains"/>
    <property type="match status" value="1"/>
</dbReference>
<reference evidence="7" key="1">
    <citation type="journal article" date="2012" name="Science">
        <title>The Paleozoic origin of enzymatic lignin decomposition reconstructed from 31 fungal genomes.</title>
        <authorList>
            <person name="Floudas D."/>
            <person name="Binder M."/>
            <person name="Riley R."/>
            <person name="Barry K."/>
            <person name="Blanchette R.A."/>
            <person name="Henrissat B."/>
            <person name="Martinez A.T."/>
            <person name="Otillar R."/>
            <person name="Spatafora J.W."/>
            <person name="Yadav J.S."/>
            <person name="Aerts A."/>
            <person name="Benoit I."/>
            <person name="Boyd A."/>
            <person name="Carlson A."/>
            <person name="Copeland A."/>
            <person name="Coutinho P.M."/>
            <person name="de Vries R.P."/>
            <person name="Ferreira P."/>
            <person name="Findley K."/>
            <person name="Foster B."/>
            <person name="Gaskell J."/>
            <person name="Glotzer D."/>
            <person name="Gorecki P."/>
            <person name="Heitman J."/>
            <person name="Hesse C."/>
            <person name="Hori C."/>
            <person name="Igarashi K."/>
            <person name="Jurgens J.A."/>
            <person name="Kallen N."/>
            <person name="Kersten P."/>
            <person name="Kohler A."/>
            <person name="Kuees U."/>
            <person name="Kumar T.K.A."/>
            <person name="Kuo A."/>
            <person name="LaButti K."/>
            <person name="Larrondo L.F."/>
            <person name="Lindquist E."/>
            <person name="Ling A."/>
            <person name="Lombard V."/>
            <person name="Lucas S."/>
            <person name="Lundell T."/>
            <person name="Martin R."/>
            <person name="McLaughlin D.J."/>
            <person name="Morgenstern I."/>
            <person name="Morin E."/>
            <person name="Murat C."/>
            <person name="Nagy L.G."/>
            <person name="Nolan M."/>
            <person name="Ohm R.A."/>
            <person name="Patyshakuliyeva A."/>
            <person name="Rokas A."/>
            <person name="Ruiz-Duenas F.J."/>
            <person name="Sabat G."/>
            <person name="Salamov A."/>
            <person name="Samejima M."/>
            <person name="Schmutz J."/>
            <person name="Slot J.C."/>
            <person name="St John F."/>
            <person name="Stenlid J."/>
            <person name="Sun H."/>
            <person name="Sun S."/>
            <person name="Syed K."/>
            <person name="Tsang A."/>
            <person name="Wiebenga A."/>
            <person name="Young D."/>
            <person name="Pisabarro A."/>
            <person name="Eastwood D.C."/>
            <person name="Martin F."/>
            <person name="Cullen D."/>
            <person name="Grigoriev I.V."/>
            <person name="Hibbett D.S."/>
        </authorList>
    </citation>
    <scope>NUCLEOTIDE SEQUENCE [LARGE SCALE GENOMIC DNA]</scope>
    <source>
        <strain evidence="7">RWD-64-598 SS2</strain>
    </source>
</reference>
<evidence type="ECO:0000256" key="1">
    <source>
        <dbReference type="ARBA" id="ARBA00023002"/>
    </source>
</evidence>
<dbReference type="Proteomes" id="UP000053558">
    <property type="component" value="Unassembled WGS sequence"/>
</dbReference>
<dbReference type="Pfam" id="PF16653">
    <property type="entry name" value="Sacchrp_dh_C"/>
    <property type="match status" value="1"/>
</dbReference>
<evidence type="ECO:0000313" key="6">
    <source>
        <dbReference type="EMBL" id="EIW76045.1"/>
    </source>
</evidence>
<dbReference type="GO" id="GO:0004753">
    <property type="term" value="F:saccharopine dehydrogenase activity"/>
    <property type="evidence" value="ECO:0007669"/>
    <property type="project" value="TreeGrafter"/>
</dbReference>
<evidence type="ECO:0000259" key="5">
    <source>
        <dbReference type="Pfam" id="PF16653"/>
    </source>
</evidence>
<protein>
    <submittedName>
        <fullName evidence="6">Saccharopine dehydrogenase</fullName>
    </submittedName>
</protein>
<accession>A0A5M3MBN5</accession>
<evidence type="ECO:0000259" key="4">
    <source>
        <dbReference type="Pfam" id="PF03435"/>
    </source>
</evidence>
<keyword evidence="2" id="KW-0457">Lysine biosynthesis</keyword>
<dbReference type="GO" id="GO:0019878">
    <property type="term" value="P:lysine biosynthetic process via aminoadipic acid"/>
    <property type="evidence" value="ECO:0007669"/>
    <property type="project" value="TreeGrafter"/>
</dbReference>
<evidence type="ECO:0000256" key="2">
    <source>
        <dbReference type="ARBA" id="ARBA00023154"/>
    </source>
</evidence>
<dbReference type="InterPro" id="IPR036291">
    <property type="entry name" value="NAD(P)-bd_dom_sf"/>
</dbReference>
<dbReference type="AlphaFoldDB" id="A0A5M3MBN5"/>
<dbReference type="EMBL" id="JH711587">
    <property type="protein sequence ID" value="EIW76045.1"/>
    <property type="molecule type" value="Genomic_DNA"/>
</dbReference>
<dbReference type="InterPro" id="IPR005097">
    <property type="entry name" value="Sacchrp_dh_NADP-bd"/>
</dbReference>
<dbReference type="OrthoDB" id="10059875at2759"/>
<dbReference type="PANTHER" id="PTHR11133">
    <property type="entry name" value="SACCHAROPINE DEHYDROGENASE"/>
    <property type="match status" value="1"/>
</dbReference>
<evidence type="ECO:0000313" key="7">
    <source>
        <dbReference type="Proteomes" id="UP000053558"/>
    </source>
</evidence>
<dbReference type="RefSeq" id="XP_007774026.1">
    <property type="nucleotide sequence ID" value="XM_007775836.1"/>
</dbReference>
<dbReference type="Gene3D" id="1.10.1870.10">
    <property type="entry name" value="Domain 3, Saccharopine reductase"/>
    <property type="match status" value="1"/>
</dbReference>
<name>A0A5M3MBN5_CONPW</name>
<dbReference type="KEGG" id="cput:CONPUDRAFT_147051"/>
<feature type="region of interest" description="Disordered" evidence="3">
    <location>
        <begin position="23"/>
        <end position="53"/>
    </location>
</feature>
<evidence type="ECO:0000256" key="3">
    <source>
        <dbReference type="SAM" id="MobiDB-lite"/>
    </source>
</evidence>
<comment type="caution">
    <text evidence="6">The sequence shown here is derived from an EMBL/GenBank/DDBJ whole genome shotgun (WGS) entry which is preliminary data.</text>
</comment>
<dbReference type="InterPro" id="IPR051168">
    <property type="entry name" value="AASS"/>
</dbReference>
<dbReference type="GO" id="GO:0005737">
    <property type="term" value="C:cytoplasm"/>
    <property type="evidence" value="ECO:0007669"/>
    <property type="project" value="TreeGrafter"/>
</dbReference>
<feature type="compositionally biased region" description="Low complexity" evidence="3">
    <location>
        <begin position="23"/>
        <end position="34"/>
    </location>
</feature>
<keyword evidence="2" id="KW-0028">Amino-acid biosynthesis</keyword>
<proteinExistence type="predicted"/>
<dbReference type="SUPFAM" id="SSF55347">
    <property type="entry name" value="Glyceraldehyde-3-phosphate dehydrogenase-like, C-terminal domain"/>
    <property type="match status" value="1"/>
</dbReference>
<keyword evidence="7" id="KW-1185">Reference proteome</keyword>
<gene>
    <name evidence="6" type="ORF">CONPUDRAFT_147051</name>
</gene>
<organism evidence="6 7">
    <name type="scientific">Coniophora puteana (strain RWD-64-598)</name>
    <name type="common">Brown rot fungus</name>
    <dbReference type="NCBI Taxonomy" id="741705"/>
    <lineage>
        <taxon>Eukaryota</taxon>
        <taxon>Fungi</taxon>
        <taxon>Dikarya</taxon>
        <taxon>Basidiomycota</taxon>
        <taxon>Agaricomycotina</taxon>
        <taxon>Agaricomycetes</taxon>
        <taxon>Agaricomycetidae</taxon>
        <taxon>Boletales</taxon>
        <taxon>Coniophorineae</taxon>
        <taxon>Coniophoraceae</taxon>
        <taxon>Coniophora</taxon>
    </lineage>
</organism>
<dbReference type="Gene3D" id="3.40.50.720">
    <property type="entry name" value="NAD(P)-binding Rossmann-like Domain"/>
    <property type="match status" value="1"/>
</dbReference>
<dbReference type="InterPro" id="IPR032095">
    <property type="entry name" value="Sacchrp_dh-like_C"/>
</dbReference>
<feature type="domain" description="Saccharopine dehydrogenase-like C-terminal" evidence="5">
    <location>
        <begin position="180"/>
        <end position="527"/>
    </location>
</feature>
<dbReference type="Gene3D" id="3.30.360.10">
    <property type="entry name" value="Dihydrodipicolinate Reductase, domain 2"/>
    <property type="match status" value="1"/>
</dbReference>